<dbReference type="EMBL" id="JAVRQU010000002">
    <property type="protein sequence ID" value="KAK5706605.1"/>
    <property type="molecule type" value="Genomic_DNA"/>
</dbReference>
<feature type="region of interest" description="Disordered" evidence="1">
    <location>
        <begin position="122"/>
        <end position="142"/>
    </location>
</feature>
<comment type="caution">
    <text evidence="2">The sequence shown here is derived from an EMBL/GenBank/DDBJ whole genome shotgun (WGS) entry which is preliminary data.</text>
</comment>
<evidence type="ECO:0000256" key="1">
    <source>
        <dbReference type="SAM" id="MobiDB-lite"/>
    </source>
</evidence>
<protein>
    <submittedName>
        <fullName evidence="2">Uncharacterized protein</fullName>
    </submittedName>
</protein>
<name>A0AAN7VX85_9PEZI</name>
<dbReference type="Proteomes" id="UP001310594">
    <property type="component" value="Unassembled WGS sequence"/>
</dbReference>
<accession>A0AAN7VX85</accession>
<evidence type="ECO:0000313" key="3">
    <source>
        <dbReference type="Proteomes" id="UP001310594"/>
    </source>
</evidence>
<reference evidence="2" key="1">
    <citation type="submission" date="2023-08" db="EMBL/GenBank/DDBJ databases">
        <title>Black Yeasts Isolated from many extreme environments.</title>
        <authorList>
            <person name="Coleine C."/>
            <person name="Stajich J.E."/>
            <person name="Selbmann L."/>
        </authorList>
    </citation>
    <scope>NUCLEOTIDE SEQUENCE</scope>
    <source>
        <strain evidence="2">CCFEE 5810</strain>
    </source>
</reference>
<gene>
    <name evidence="2" type="ORF">LTR97_001595</name>
</gene>
<organism evidence="2 3">
    <name type="scientific">Elasticomyces elasticus</name>
    <dbReference type="NCBI Taxonomy" id="574655"/>
    <lineage>
        <taxon>Eukaryota</taxon>
        <taxon>Fungi</taxon>
        <taxon>Dikarya</taxon>
        <taxon>Ascomycota</taxon>
        <taxon>Pezizomycotina</taxon>
        <taxon>Dothideomycetes</taxon>
        <taxon>Dothideomycetidae</taxon>
        <taxon>Mycosphaerellales</taxon>
        <taxon>Teratosphaeriaceae</taxon>
        <taxon>Elasticomyces</taxon>
    </lineage>
</organism>
<evidence type="ECO:0000313" key="2">
    <source>
        <dbReference type="EMBL" id="KAK5706605.1"/>
    </source>
</evidence>
<dbReference type="AlphaFoldDB" id="A0AAN7VX85"/>
<feature type="region of interest" description="Disordered" evidence="1">
    <location>
        <begin position="268"/>
        <end position="290"/>
    </location>
</feature>
<sequence>MANHNVPVIVDQACLDEAERRNRLRVKRQQEGDESEKQRSVVDRVPGSVFVLTASVERKSFPTAARVAAILGGAPALGEISLRAQGLLISIEAALLKRSILERTRQRRVAWSAIQKRAGVRATATVHETPATQGKASTTTTMPTTAERLRELRKYAYMHERNLHRLMEAQSGGDEYGQGRTQHITYAGTHAEIEDKLHSRDPSLLCEPLSENAVATLSMECCTSRAIAYELKAQKSNAEERSLLERHGSTGEQTRHQELDRLLESRASRMSTGRKSTNDHSRRQQDVAEQKRRLETDFQFKRRVLEQEFEIKKANLKRDHRIAQLRIANTSPGPTSGRN</sequence>
<feature type="compositionally biased region" description="Basic and acidic residues" evidence="1">
    <location>
        <begin position="276"/>
        <end position="290"/>
    </location>
</feature>
<proteinExistence type="predicted"/>